<dbReference type="AlphaFoldDB" id="A0A8S1J294"/>
<reference evidence="1" key="1">
    <citation type="submission" date="2020-12" db="EMBL/GenBank/DDBJ databases">
        <authorList>
            <person name="Iha C."/>
        </authorList>
    </citation>
    <scope>NUCLEOTIDE SEQUENCE</scope>
</reference>
<protein>
    <submittedName>
        <fullName evidence="1">Uncharacterized protein</fullName>
    </submittedName>
</protein>
<comment type="caution">
    <text evidence="1">The sequence shown here is derived from an EMBL/GenBank/DDBJ whole genome shotgun (WGS) entry which is preliminary data.</text>
</comment>
<gene>
    <name evidence="1" type="ORF">OSTQU699_LOCUS6824</name>
</gene>
<proteinExistence type="predicted"/>
<name>A0A8S1J294_9CHLO</name>
<organism evidence="1 2">
    <name type="scientific">Ostreobium quekettii</name>
    <dbReference type="NCBI Taxonomy" id="121088"/>
    <lineage>
        <taxon>Eukaryota</taxon>
        <taxon>Viridiplantae</taxon>
        <taxon>Chlorophyta</taxon>
        <taxon>core chlorophytes</taxon>
        <taxon>Ulvophyceae</taxon>
        <taxon>TCBD clade</taxon>
        <taxon>Bryopsidales</taxon>
        <taxon>Ostreobineae</taxon>
        <taxon>Ostreobiaceae</taxon>
        <taxon>Ostreobium</taxon>
    </lineage>
</organism>
<keyword evidence="2" id="KW-1185">Reference proteome</keyword>
<accession>A0A8S1J294</accession>
<evidence type="ECO:0000313" key="2">
    <source>
        <dbReference type="Proteomes" id="UP000708148"/>
    </source>
</evidence>
<dbReference type="EMBL" id="CAJHUC010001545">
    <property type="protein sequence ID" value="CAD7701465.1"/>
    <property type="molecule type" value="Genomic_DNA"/>
</dbReference>
<sequence length="289" mass="30990">MVALFTCRLVLIGGLASASGLCQVAFTITLALEWRHGRRMEAIANESGRSVAMHRVVAAGLGAVVVTLLTPVAMSAVELKPHSPSSVLLFKAMDCGAFTVLGSNHYRPLMLKHHLPIVLASAAWFWLRGADCACPRQLADPVATRTMVGLWANLSESCRRFLSAVFMSNVERRPPPTPPAACCHMGHVFLLASLMVSVYVSLVMEHGSRVRFLKAHSGVREGWEPVAGRARAQEVLMIVMAVAVVWEVTARAACGLEPGRRAGWSAGGSCPFGIGDALRGFVSPQCDTM</sequence>
<evidence type="ECO:0000313" key="1">
    <source>
        <dbReference type="EMBL" id="CAD7701465.1"/>
    </source>
</evidence>
<dbReference type="Proteomes" id="UP000708148">
    <property type="component" value="Unassembled WGS sequence"/>
</dbReference>